<evidence type="ECO:0000313" key="2">
    <source>
        <dbReference type="Proteomes" id="UP000537825"/>
    </source>
</evidence>
<proteinExistence type="predicted"/>
<dbReference type="AlphaFoldDB" id="A0A7X5BXN8"/>
<protein>
    <submittedName>
        <fullName evidence="1">Uncharacterized protein</fullName>
    </submittedName>
</protein>
<sequence>MNYYLQIKLQDNVLHELGTNESRLRALTPRLDEFDLLRDLKYFKPKKKDRFVPFSQWSEIKQAPRDYVHIANSETPERATKSLELNILFDKISLEVATTDQGRESYQQLKDNLERFCSLTVECAIALGAWSGIRVLGVKYKYPQPPRSMVSIPDDAVLDVINTRPARPMAELARLLDALRAEPPRNASVKSLGAHMIVDWLNRPSAEPNRVAEAMSSRLSWYYEHVPFQRMEDYNELGDEMVLLFKPAKDPFYTFYFPFSGSAYKALVDLPEDLQQDESIASMLRDMKKGKTKGGRRLSSVTLIVPSREQAMKLRERAQALGFAGTAYPDKGSLWSPHSDGE</sequence>
<dbReference type="EMBL" id="JAAAPK010000013">
    <property type="protein sequence ID" value="NBC45343.1"/>
    <property type="molecule type" value="Genomic_DNA"/>
</dbReference>
<reference evidence="1 2" key="1">
    <citation type="submission" date="2020-01" db="EMBL/GenBank/DDBJ databases">
        <title>The draft genome sequence of Corallococcus exiguus DSM 14696.</title>
        <authorList>
            <person name="Zhang X."/>
            <person name="Zhu H."/>
        </authorList>
    </citation>
    <scope>NUCLEOTIDE SEQUENCE [LARGE SCALE GENOMIC DNA]</scope>
    <source>
        <strain evidence="1 2">DSM 14696</strain>
    </source>
</reference>
<keyword evidence="2" id="KW-1185">Reference proteome</keyword>
<name>A0A7X5BXN8_9BACT</name>
<comment type="caution">
    <text evidence="1">The sequence shown here is derived from an EMBL/GenBank/DDBJ whole genome shotgun (WGS) entry which is preliminary data.</text>
</comment>
<organism evidence="1 2">
    <name type="scientific">Corallococcus exiguus</name>
    <dbReference type="NCBI Taxonomy" id="83462"/>
    <lineage>
        <taxon>Bacteria</taxon>
        <taxon>Pseudomonadati</taxon>
        <taxon>Myxococcota</taxon>
        <taxon>Myxococcia</taxon>
        <taxon>Myxococcales</taxon>
        <taxon>Cystobacterineae</taxon>
        <taxon>Myxococcaceae</taxon>
        <taxon>Corallococcus</taxon>
    </lineage>
</organism>
<accession>A0A7X5BXN8</accession>
<dbReference type="RefSeq" id="WP_139918001.1">
    <property type="nucleotide sequence ID" value="NZ_CBCSLE010000027.1"/>
</dbReference>
<dbReference type="Proteomes" id="UP000537825">
    <property type="component" value="Unassembled WGS sequence"/>
</dbReference>
<evidence type="ECO:0000313" key="1">
    <source>
        <dbReference type="EMBL" id="NBC45343.1"/>
    </source>
</evidence>
<gene>
    <name evidence="1" type="ORF">GTZ93_36635</name>
</gene>